<dbReference type="Proteomes" id="UP000322139">
    <property type="component" value="Unassembled WGS sequence"/>
</dbReference>
<name>A0A5D4RJ75_9BACI</name>
<dbReference type="Pfam" id="PF13561">
    <property type="entry name" value="adh_short_C2"/>
    <property type="match status" value="1"/>
</dbReference>
<comment type="similarity">
    <text evidence="1">Belongs to the short-chain dehydrogenases/reductases (SDR) family.</text>
</comment>
<dbReference type="FunFam" id="3.40.50.720:FF:000084">
    <property type="entry name" value="Short-chain dehydrogenase reductase"/>
    <property type="match status" value="1"/>
</dbReference>
<dbReference type="AlphaFoldDB" id="A0A5D4RJ75"/>
<dbReference type="Gene3D" id="3.40.50.720">
    <property type="entry name" value="NAD(P)-binding Rossmann-like Domain"/>
    <property type="match status" value="1"/>
</dbReference>
<evidence type="ECO:0000313" key="3">
    <source>
        <dbReference type="EMBL" id="TYS50371.1"/>
    </source>
</evidence>
<dbReference type="SUPFAM" id="SSF51735">
    <property type="entry name" value="NAD(P)-binding Rossmann-fold domains"/>
    <property type="match status" value="1"/>
</dbReference>
<dbReference type="PRINTS" id="PR00080">
    <property type="entry name" value="SDRFAMILY"/>
</dbReference>
<gene>
    <name evidence="3" type="ORF">FZD51_07475</name>
</gene>
<accession>A0A5D4RJ75</accession>
<dbReference type="GO" id="GO:0008206">
    <property type="term" value="P:bile acid metabolic process"/>
    <property type="evidence" value="ECO:0007669"/>
    <property type="project" value="UniProtKB-ARBA"/>
</dbReference>
<proteinExistence type="inferred from homology"/>
<dbReference type="PANTHER" id="PTHR42760:SF5">
    <property type="entry name" value="2-DEHYDRO-3-DEOXY-D-GLUCONATE 5-DEHYDROGENASE"/>
    <property type="match status" value="1"/>
</dbReference>
<protein>
    <submittedName>
        <fullName evidence="3">SDR family oxidoreductase</fullName>
    </submittedName>
</protein>
<dbReference type="PROSITE" id="PS00061">
    <property type="entry name" value="ADH_SHORT"/>
    <property type="match status" value="1"/>
</dbReference>
<evidence type="ECO:0000256" key="2">
    <source>
        <dbReference type="ARBA" id="ARBA00023002"/>
    </source>
</evidence>
<evidence type="ECO:0000256" key="1">
    <source>
        <dbReference type="ARBA" id="ARBA00006484"/>
    </source>
</evidence>
<dbReference type="PANTHER" id="PTHR42760">
    <property type="entry name" value="SHORT-CHAIN DEHYDROGENASES/REDUCTASES FAMILY MEMBER"/>
    <property type="match status" value="1"/>
</dbReference>
<dbReference type="GO" id="GO:0016616">
    <property type="term" value="F:oxidoreductase activity, acting on the CH-OH group of donors, NAD or NADP as acceptor"/>
    <property type="evidence" value="ECO:0007669"/>
    <property type="project" value="TreeGrafter"/>
</dbReference>
<dbReference type="RefSeq" id="WP_148974173.1">
    <property type="nucleotide sequence ID" value="NZ_JBNIKU010000014.1"/>
</dbReference>
<evidence type="ECO:0000313" key="4">
    <source>
        <dbReference type="Proteomes" id="UP000322139"/>
    </source>
</evidence>
<comment type="caution">
    <text evidence="3">The sequence shown here is derived from an EMBL/GenBank/DDBJ whole genome shotgun (WGS) entry which is preliminary data.</text>
</comment>
<dbReference type="InterPro" id="IPR020904">
    <property type="entry name" value="Sc_DH/Rdtase_CS"/>
</dbReference>
<organism evidence="3 4">
    <name type="scientific">Bacillus infantis</name>
    <dbReference type="NCBI Taxonomy" id="324767"/>
    <lineage>
        <taxon>Bacteria</taxon>
        <taxon>Bacillati</taxon>
        <taxon>Bacillota</taxon>
        <taxon>Bacilli</taxon>
        <taxon>Bacillales</taxon>
        <taxon>Bacillaceae</taxon>
        <taxon>Bacillus</taxon>
    </lineage>
</organism>
<dbReference type="InterPro" id="IPR036291">
    <property type="entry name" value="NAD(P)-bd_dom_sf"/>
</dbReference>
<dbReference type="EMBL" id="VTER01000003">
    <property type="protein sequence ID" value="TYS50371.1"/>
    <property type="molecule type" value="Genomic_DNA"/>
</dbReference>
<reference evidence="3 4" key="1">
    <citation type="submission" date="2019-08" db="EMBL/GenBank/DDBJ databases">
        <title>Bacillus genomes from the desert of Cuatro Cienegas, Coahuila.</title>
        <authorList>
            <person name="Olmedo-Alvarez G."/>
        </authorList>
    </citation>
    <scope>NUCLEOTIDE SEQUENCE [LARGE SCALE GENOMIC DNA]</scope>
    <source>
        <strain evidence="3 4">CH446_14T</strain>
    </source>
</reference>
<dbReference type="PRINTS" id="PR00081">
    <property type="entry name" value="GDHRDH"/>
</dbReference>
<sequence>MFDLSGKIAFITGGAGDLGKSMAMALGRAGASIIMAGVDNEDKVTAVEKEFERENLKVRFEYMDVSVVSQVESVISAHPDIEILINCAGVNIRKPILDITEKDWEKVIDVNLKGVFFSSRTAAKNMLARGKGKIINMASLSSHLGLPNMGPYCASKGGVNQLTKAMAIEWAPCIQVNAIAPGYFQTELTEVLFRDEAWKNKVLSRIPAGRTGYPNDLNGLVVFLASDAADYITGQTIYADGGWTAS</sequence>
<dbReference type="InterPro" id="IPR002347">
    <property type="entry name" value="SDR_fam"/>
</dbReference>
<keyword evidence="2" id="KW-0560">Oxidoreductase</keyword>